<dbReference type="EMBL" id="FOLQ01000007">
    <property type="protein sequence ID" value="SFD80650.1"/>
    <property type="molecule type" value="Genomic_DNA"/>
</dbReference>
<evidence type="ECO:0000256" key="1">
    <source>
        <dbReference type="SAM" id="SignalP"/>
    </source>
</evidence>
<dbReference type="PROSITE" id="PS51257">
    <property type="entry name" value="PROKAR_LIPOPROTEIN"/>
    <property type="match status" value="1"/>
</dbReference>
<accession>A0A1I1VJI3</accession>
<keyword evidence="4" id="KW-1185">Reference proteome</keyword>
<proteinExistence type="predicted"/>
<organism evidence="3 4">
    <name type="scientific">Spirosoma endophyticum</name>
    <dbReference type="NCBI Taxonomy" id="662367"/>
    <lineage>
        <taxon>Bacteria</taxon>
        <taxon>Pseudomonadati</taxon>
        <taxon>Bacteroidota</taxon>
        <taxon>Cytophagia</taxon>
        <taxon>Cytophagales</taxon>
        <taxon>Cytophagaceae</taxon>
        <taxon>Spirosoma</taxon>
    </lineage>
</organism>
<evidence type="ECO:0000259" key="2">
    <source>
        <dbReference type="Pfam" id="PF13349"/>
    </source>
</evidence>
<keyword evidence="1" id="KW-0732">Signal</keyword>
<dbReference type="STRING" id="662367.SAMN05216167_107126"/>
<dbReference type="AlphaFoldDB" id="A0A1I1VJI3"/>
<feature type="signal peptide" evidence="1">
    <location>
        <begin position="1"/>
        <end position="25"/>
    </location>
</feature>
<feature type="domain" description="DUF4097" evidence="2">
    <location>
        <begin position="150"/>
        <end position="242"/>
    </location>
</feature>
<protein>
    <recommendedName>
        <fullName evidence="2">DUF4097 domain-containing protein</fullName>
    </recommendedName>
</protein>
<evidence type="ECO:0000313" key="3">
    <source>
        <dbReference type="EMBL" id="SFD80650.1"/>
    </source>
</evidence>
<feature type="chain" id="PRO_5011520871" description="DUF4097 domain-containing protein" evidence="1">
    <location>
        <begin position="26"/>
        <end position="291"/>
    </location>
</feature>
<gene>
    <name evidence="3" type="ORF">SAMN05216167_107126</name>
</gene>
<dbReference type="InterPro" id="IPR025164">
    <property type="entry name" value="Toastrack_DUF4097"/>
</dbReference>
<reference evidence="3 4" key="1">
    <citation type="submission" date="2016-10" db="EMBL/GenBank/DDBJ databases">
        <authorList>
            <person name="de Groot N.N."/>
        </authorList>
    </citation>
    <scope>NUCLEOTIDE SEQUENCE [LARGE SCALE GENOMIC DNA]</scope>
    <source>
        <strain evidence="3 4">DSM 26130</strain>
    </source>
</reference>
<name>A0A1I1VJI3_9BACT</name>
<dbReference type="Proteomes" id="UP000198598">
    <property type="component" value="Unassembled WGS sequence"/>
</dbReference>
<sequence>MYMKLLLIPVLAGLVLSCAQSPATAQEFKEHVSKEFTVSKSASSALAIYNVNGFIKVEGYSGDKVVVEVDKSITAKTSQDLETGKKEFQLQFEQQGDSLVAYIAEPFDSRPRRNRHNNNGGNDRDVDYDFTLNFTVKVPNRMNLTVSTVNRGNVSVKDVEGALKARNVNGAITLTNVKGTTDAHTINGNLDVNYVANPPENSSYYTLNGNINVSYPANLSADLQFKTFQGKFFTDYPNTEVLPVQVIKTTQKTGDGTVYKLNKNTAIRIGSGGKTFKFETFNGNIYIKKQS</sequence>
<dbReference type="Pfam" id="PF13349">
    <property type="entry name" value="DUF4097"/>
    <property type="match status" value="1"/>
</dbReference>
<evidence type="ECO:0000313" key="4">
    <source>
        <dbReference type="Proteomes" id="UP000198598"/>
    </source>
</evidence>